<comment type="caution">
    <text evidence="2">The sequence shown here is derived from an EMBL/GenBank/DDBJ whole genome shotgun (WGS) entry which is preliminary data.</text>
</comment>
<gene>
    <name evidence="2" type="ORF">B0H15DRAFT_942874</name>
</gene>
<organism evidence="2 3">
    <name type="scientific">Mycena belliarum</name>
    <dbReference type="NCBI Taxonomy" id="1033014"/>
    <lineage>
        <taxon>Eukaryota</taxon>
        <taxon>Fungi</taxon>
        <taxon>Dikarya</taxon>
        <taxon>Basidiomycota</taxon>
        <taxon>Agaricomycotina</taxon>
        <taxon>Agaricomycetes</taxon>
        <taxon>Agaricomycetidae</taxon>
        <taxon>Agaricales</taxon>
        <taxon>Marasmiineae</taxon>
        <taxon>Mycenaceae</taxon>
        <taxon>Mycena</taxon>
    </lineage>
</organism>
<dbReference type="EMBL" id="JARJCN010000002">
    <property type="protein sequence ID" value="KAJ7103420.1"/>
    <property type="molecule type" value="Genomic_DNA"/>
</dbReference>
<evidence type="ECO:0000313" key="2">
    <source>
        <dbReference type="EMBL" id="KAJ7103420.1"/>
    </source>
</evidence>
<feature type="region of interest" description="Disordered" evidence="1">
    <location>
        <begin position="35"/>
        <end position="66"/>
    </location>
</feature>
<dbReference type="AlphaFoldDB" id="A0AAD6UI80"/>
<dbReference type="Proteomes" id="UP001222325">
    <property type="component" value="Unassembled WGS sequence"/>
</dbReference>
<proteinExistence type="predicted"/>
<accession>A0AAD6UI80</accession>
<evidence type="ECO:0000313" key="3">
    <source>
        <dbReference type="Proteomes" id="UP001222325"/>
    </source>
</evidence>
<sequence>MSVCLNHCLKRFPLVSFPRHYASAAAVARSEIPASGEANAQVKKRATRAKKNKVQPDPVAPNGPPRTNITDYLDTLALSQGHLVLADIERYRPPSRPILNRHDSEQDYETEYTLLLNKITASFTGKQLRQFLKLYETKPPKKTNKEDYAAAIIEQAWDWPSLNAWRERRREATLGVENGEDSRSLSTQYQVKMTYQGNPPSFQVHGRVGSIKKVAKHIADLKMAITEDFLESPVDKPLRNDLLERISRLSGAFTENFGQRQVRMSGNGDNPRSTITAKRLALRAICEANDTKYASLLMHLPPSIPSSSPVSEADLFPHAYSFYPFLSPHPLPWTVSASGVFRLRRVEDWLGSGASEVLEKTGGLAMGRGRTMTLQRYIFNTAWSSSGLKSSRQEANLRALLQANQPTCTSRVVLASIGHILIPSPAGGKKLSITPPLAGHFKLPHIMDWIEKQAETFVFNPTSPVSRLDGDSGQQRMLHRLVYRALHAKDEVVRQTIKVELVLPRDNKQPVASNGNEQQFQSTCWLGHESDVDVMIPNRPADIRFSIFDSDVLSARQWPPELEQYISDLQAFLSYQDRNALQPEMPLTLEHQGVTYLLYSSLIAQQNIEQIASDDSSAVKIISETILDLEGDHKSASCQVMCDDVVDDPSWKLFLCQCDAMSTIIPTTLKHTPFI</sequence>
<evidence type="ECO:0000256" key="1">
    <source>
        <dbReference type="SAM" id="MobiDB-lite"/>
    </source>
</evidence>
<protein>
    <submittedName>
        <fullName evidence="2">Uncharacterized protein</fullName>
    </submittedName>
</protein>
<reference evidence="2" key="1">
    <citation type="submission" date="2023-03" db="EMBL/GenBank/DDBJ databases">
        <title>Massive genome expansion in bonnet fungi (Mycena s.s.) driven by repeated elements and novel gene families across ecological guilds.</title>
        <authorList>
            <consortium name="Lawrence Berkeley National Laboratory"/>
            <person name="Harder C.B."/>
            <person name="Miyauchi S."/>
            <person name="Viragh M."/>
            <person name="Kuo A."/>
            <person name="Thoen E."/>
            <person name="Andreopoulos B."/>
            <person name="Lu D."/>
            <person name="Skrede I."/>
            <person name="Drula E."/>
            <person name="Henrissat B."/>
            <person name="Morin E."/>
            <person name="Kohler A."/>
            <person name="Barry K."/>
            <person name="LaButti K."/>
            <person name="Morin E."/>
            <person name="Salamov A."/>
            <person name="Lipzen A."/>
            <person name="Mereny Z."/>
            <person name="Hegedus B."/>
            <person name="Baldrian P."/>
            <person name="Stursova M."/>
            <person name="Weitz H."/>
            <person name="Taylor A."/>
            <person name="Grigoriev I.V."/>
            <person name="Nagy L.G."/>
            <person name="Martin F."/>
            <person name="Kauserud H."/>
        </authorList>
    </citation>
    <scope>NUCLEOTIDE SEQUENCE</scope>
    <source>
        <strain evidence="2">CBHHK173m</strain>
    </source>
</reference>
<keyword evidence="3" id="KW-1185">Reference proteome</keyword>
<name>A0AAD6UI80_9AGAR</name>
<feature type="compositionally biased region" description="Basic residues" evidence="1">
    <location>
        <begin position="42"/>
        <end position="53"/>
    </location>
</feature>